<protein>
    <submittedName>
        <fullName evidence="2">Uncharacterized protein</fullName>
    </submittedName>
</protein>
<dbReference type="OrthoDB" id="6263911at2759"/>
<proteinExistence type="predicted"/>
<reference evidence="2 3" key="1">
    <citation type="submission" date="2019-07" db="EMBL/GenBank/DDBJ databases">
        <title>Annotation for the trematode Paragonimus westermani.</title>
        <authorList>
            <person name="Choi Y.-J."/>
        </authorList>
    </citation>
    <scope>NUCLEOTIDE SEQUENCE [LARGE SCALE GENOMIC DNA]</scope>
    <source>
        <strain evidence="2">180907_Pwestermani</strain>
    </source>
</reference>
<feature type="compositionally biased region" description="Polar residues" evidence="1">
    <location>
        <begin position="482"/>
        <end position="494"/>
    </location>
</feature>
<comment type="caution">
    <text evidence="2">The sequence shown here is derived from an EMBL/GenBank/DDBJ whole genome shotgun (WGS) entry which is preliminary data.</text>
</comment>
<accession>A0A8T0DPH7</accession>
<evidence type="ECO:0000313" key="2">
    <source>
        <dbReference type="EMBL" id="KAF8569653.1"/>
    </source>
</evidence>
<feature type="compositionally biased region" description="Basic and acidic residues" evidence="1">
    <location>
        <begin position="495"/>
        <end position="511"/>
    </location>
</feature>
<name>A0A8T0DPH7_9TREM</name>
<organism evidence="2 3">
    <name type="scientific">Paragonimus westermani</name>
    <dbReference type="NCBI Taxonomy" id="34504"/>
    <lineage>
        <taxon>Eukaryota</taxon>
        <taxon>Metazoa</taxon>
        <taxon>Spiralia</taxon>
        <taxon>Lophotrochozoa</taxon>
        <taxon>Platyhelminthes</taxon>
        <taxon>Trematoda</taxon>
        <taxon>Digenea</taxon>
        <taxon>Plagiorchiida</taxon>
        <taxon>Troglotremata</taxon>
        <taxon>Troglotrematidae</taxon>
        <taxon>Paragonimus</taxon>
    </lineage>
</organism>
<sequence length="1340" mass="148689">MDSHDVLVSSRLGMFFNAEGREKTIRSSLCSAVARELSRGSVQDLCGARNDATLGHSYNVDKHFFNRLFQSSVLASSMVEMCKLMLAVENLDTVWTSVNKWIDKFQFFQKFFDSMLTFPLENDQLLSLFTPIYELLASQCALLQKGFATHLHSSSFRCFSPVELVTLCQLLTVWSQISSNLHEISVRCATPVSSSTIPQQDSAGSQVARGSTSGFSISTADYNTIFHTQPTDVNLPETLGLIPDTSWSICPSVVDLPPTRPRGVLKNQLGDQHTQDATDDADLTRRSCINLAQEFLHSKVFRSTFNQAFVNSFNLAVASVQISTSPMQLNLTGPIAVGVTNVPGSADVTGSRLSLLLQIPVFSTSGHGPLFGFPGNTVVEKATEEVTSSTWGQQFHSSFTVQSAMSSWVGAVGTGAGLPFPIIRVSESVSRTVSLIVSAVLPALLSLMETDLHFNPDLYISPSPHETDDSSPDAADQKCKDSVQSTKESATGSNHETDETSHTFPTESRDSDDVESFRSLVISVLNILLRFLDCKPLGKSDSGGVADQIFRVVLDSEENSAGMERIALCISDCLLIRSLCHLIASVFRNQFKISTSLVAEQLDFPVSDGLSNQMMEAAKQYDSSIRVLSEHLVDLSLIRGERLVTQSVLHQPGLSSLTDEGPISVASSSFVALYHHLAELWQLVSHTCPAGLARQIMAHVSAQGLLSALQLSCTKTFLDSATSESDLRLLLRIAEFCLFTCSETTTEVVGLGQLPGDIGLLHSVATSLSQVLVCRHMPPHVWNKLHLDGFYKNVLANEKPFEYALSNWLSFSDPVLFPDPPFLLLRDLREQTELEIEWELFASGHHFDPIRILNLITLSEAKLSVNILSSTKLSDFTNSDNELRMAINVFTALFRICSLMPGLESFHSIVLIAVCSNSELRLQPWTIETDSSDLSVRNNWPVWLRAIFRLLSEPLEKLWDTFKDLVQRHVNTDESLSKESVACELHQSPETYFVNHKPRPRTVWNQLFPSGLLPCGCEPPIPAQLGSGKIPVNNTTVEAEGLSDKPRSKRQQATRAKYQQEQLIGSYVSYYARSGYIQHAWSELACDLVRSVVVALPTGIQLAFSPLEELLVGASSDFPNTTAQKLRGGSLWTHIILASLKCRILDDFEDIPNSVSNERQIARFQHLVLWEHLCSILEDDEENEEISGCKRRVASFLDNLKNCLTKYPGEHTDHSTSGRRFQIAQHVRKVQAKALPDLYFLHIFFKRNLGWIRDLIRAQRANHLSSVVISNTEPILQNLDEIEELETAFPALETVVFEELDWERLSLVNVGLNQEIIEQFRPGACRQSEVTAETSVQNEA</sequence>
<evidence type="ECO:0000313" key="3">
    <source>
        <dbReference type="Proteomes" id="UP000699462"/>
    </source>
</evidence>
<gene>
    <name evidence="2" type="ORF">P879_01735</name>
</gene>
<dbReference type="Proteomes" id="UP000699462">
    <property type="component" value="Unassembled WGS sequence"/>
</dbReference>
<feature type="region of interest" description="Disordered" evidence="1">
    <location>
        <begin position="459"/>
        <end position="511"/>
    </location>
</feature>
<evidence type="ECO:0000256" key="1">
    <source>
        <dbReference type="SAM" id="MobiDB-lite"/>
    </source>
</evidence>
<dbReference type="EMBL" id="JTDF01001706">
    <property type="protein sequence ID" value="KAF8569653.1"/>
    <property type="molecule type" value="Genomic_DNA"/>
</dbReference>
<keyword evidence="3" id="KW-1185">Reference proteome</keyword>